<evidence type="ECO:0000256" key="2">
    <source>
        <dbReference type="ARBA" id="ARBA00023043"/>
    </source>
</evidence>
<keyword evidence="2" id="KW-0040">ANK repeat</keyword>
<proteinExistence type="predicted"/>
<feature type="region of interest" description="Disordered" evidence="3">
    <location>
        <begin position="66"/>
        <end position="108"/>
    </location>
</feature>
<feature type="non-terminal residue" evidence="4">
    <location>
        <position position="108"/>
    </location>
</feature>
<protein>
    <submittedName>
        <fullName evidence="4">Uncharacterized protein</fullName>
    </submittedName>
</protein>
<evidence type="ECO:0000313" key="4">
    <source>
        <dbReference type="EMBL" id="MED6252823.1"/>
    </source>
</evidence>
<evidence type="ECO:0000256" key="3">
    <source>
        <dbReference type="SAM" id="MobiDB-lite"/>
    </source>
</evidence>
<feature type="compositionally biased region" description="Basic and acidic residues" evidence="3">
    <location>
        <begin position="1"/>
        <end position="10"/>
    </location>
</feature>
<reference evidence="4 5" key="1">
    <citation type="submission" date="2021-07" db="EMBL/GenBank/DDBJ databases">
        <authorList>
            <person name="Palmer J.M."/>
        </authorList>
    </citation>
    <scope>NUCLEOTIDE SEQUENCE [LARGE SCALE GENOMIC DNA]</scope>
    <source>
        <strain evidence="4 5">AT_MEX2019</strain>
        <tissue evidence="4">Muscle</tissue>
    </source>
</reference>
<dbReference type="Proteomes" id="UP001345963">
    <property type="component" value="Unassembled WGS sequence"/>
</dbReference>
<gene>
    <name evidence="4" type="ORF">ATANTOWER_017544</name>
</gene>
<dbReference type="InterPro" id="IPR033635">
    <property type="entry name" value="ANKS1/Caskin"/>
</dbReference>
<dbReference type="EMBL" id="JAHUTI010062633">
    <property type="protein sequence ID" value="MED6252823.1"/>
    <property type="molecule type" value="Genomic_DNA"/>
</dbReference>
<dbReference type="SUPFAM" id="SSF50044">
    <property type="entry name" value="SH3-domain"/>
    <property type="match status" value="1"/>
</dbReference>
<keyword evidence="1" id="KW-0677">Repeat</keyword>
<name>A0ABU7BTD3_9TELE</name>
<evidence type="ECO:0000256" key="1">
    <source>
        <dbReference type="ARBA" id="ARBA00022737"/>
    </source>
</evidence>
<evidence type="ECO:0000313" key="5">
    <source>
        <dbReference type="Proteomes" id="UP001345963"/>
    </source>
</evidence>
<sequence length="108" mass="11874">MYELGNKADSDSDSENENEKRAVICCHQVLEQHSDGRWKGHIHDNQRGTDRVGFFPPSVVEVLSRRAGGALSRQGSMPCQRPHLASRPSPSGPAPQTDDSYILGYDPA</sequence>
<comment type="caution">
    <text evidence="4">The sequence shown here is derived from an EMBL/GenBank/DDBJ whole genome shotgun (WGS) entry which is preliminary data.</text>
</comment>
<dbReference type="Gene3D" id="2.30.30.40">
    <property type="entry name" value="SH3 Domains"/>
    <property type="match status" value="1"/>
</dbReference>
<accession>A0ABU7BTD3</accession>
<keyword evidence="5" id="KW-1185">Reference proteome</keyword>
<dbReference type="PANTHER" id="PTHR24174">
    <property type="entry name" value="ANKYRIN REPEAT AND STERILE ALPHA MOTIF DOMAIN-CONTAINING PROTEIN 1"/>
    <property type="match status" value="1"/>
</dbReference>
<dbReference type="PANTHER" id="PTHR24174:SF18">
    <property type="entry name" value="CASKIN-2"/>
    <property type="match status" value="1"/>
</dbReference>
<dbReference type="InterPro" id="IPR036028">
    <property type="entry name" value="SH3-like_dom_sf"/>
</dbReference>
<organism evidence="4 5">
    <name type="scientific">Ataeniobius toweri</name>
    <dbReference type="NCBI Taxonomy" id="208326"/>
    <lineage>
        <taxon>Eukaryota</taxon>
        <taxon>Metazoa</taxon>
        <taxon>Chordata</taxon>
        <taxon>Craniata</taxon>
        <taxon>Vertebrata</taxon>
        <taxon>Euteleostomi</taxon>
        <taxon>Actinopterygii</taxon>
        <taxon>Neopterygii</taxon>
        <taxon>Teleostei</taxon>
        <taxon>Neoteleostei</taxon>
        <taxon>Acanthomorphata</taxon>
        <taxon>Ovalentaria</taxon>
        <taxon>Atherinomorphae</taxon>
        <taxon>Cyprinodontiformes</taxon>
        <taxon>Goodeidae</taxon>
        <taxon>Ataeniobius</taxon>
    </lineage>
</organism>
<feature type="region of interest" description="Disordered" evidence="3">
    <location>
        <begin position="1"/>
        <end position="20"/>
    </location>
</feature>